<sequence>MSKFGKKFRKLRRDPGKFIDDFIENRKRQFAELRGQPKTSSVAGSMKSTRRYSVVSAVYNVAPYLDEYFSSLFAQTLDFRDCIELVMVDDGSPDDSARIIRKWQRKYPDNIKYVRKANGGQASARNLGLEHATGGWVTFIDPDDFVSPDYFEQVDKVIAAAKQPPAMVSCNFIFYFVQGKRISDTHPLRYRFAKGTQAVDFSKSTAHIQLSAPTAFFDAEVIARHQVRFDERIKPNFEDAHFVNTYLLHTEGRQSIFCQASKYYYRKRSDGTSTLDTAWEKEGLYTDVLEHGVIALMYAWSERTGVVPVFVQRVALYHLIWYFKRLVNNDNQLAFLTDEQRARFVALLHEIFAHIDTKTIDKFELGGIWFMHRVGMMATFKAERPSYQIVYVDGVDFDRQLVKLKYFAAAQGFESFRYDGVEVAPVFATSRSHTFAGASFVQERIVWLPLRQYARLTVMLDCEDVRLSLKGKQHESLAIAEIRAHYEAARRNAPGSQGLTARIIGWLARLPAVQTKFQDAWALMDRDVQADDNAEHLYRYLKKSRPEINSFFLLARSSHDWKRLKREGFRLVAFGGLRHKLLMLNCVHLVSSHIDRYVVNAVPVEAFGARLKHRLTFLQHGVTKDDLSDWLNTKEIDCFVTSAPREFDSIADAGTRYKFSTREVVLTGFPRHDRLVHASVPQKILLVMPTWRQSLMGAAVPGTFRREVNRDFVESTYFKEWNGLLGSNALSDLARVHGYRVVFYPHANVQPYGRLFELPDNVELLSHTDGSIQDVFQSAAMMITDYSSVAFEFGLMQRPIAYFQFDRSEIFAGSHTYQKGYFDYDADGFGPVCGQRVEVLDAVSAILEGGCRMSPEYRARAEAFLPLRDGRNCARTYEAIAALDKPAVASLLTAKQAIEGLEQAVAAQKWNVAIERAACIEAMSVLTPEERTQAALRGSQAWRKLGDAHAARGVLDGANVGSQTGIAAAIECAEVASMVGNWDEAVECWNQVVMRLSGLQDVNDAQVSVHARHQLIRALMHAERDADALKHATQLLDGTDDCIALPEFGQMSRVAFEMNDFVLARRFALAVLDSVHSDVDAESTGRAMATLAAVSEAQGDSMMARGSWMRALRLAPHCMASAAAFDALADEQEMWSAVRWTEAREASSMFVDSLIDMQVSESAHELDVALTLCAMHRALGEIETAKQILGMAQAIYPDDVFVHLETAELALAVCDYVSAKNEFAKADATPCGSRLGRVARGLVIARQSLGELEGLDLLASALIAKRPADLGAVRAFASIASAESRWNDACDRWRSVLALVSPDDAAAHNDASMKLVEALRADERPDEAQAILSIMVEKAPGDIAIMRALGELATQREDWPLAVATWSKVEHLAALLPERRHASRMLAFASWCSGDEALARERLWREVEASAFSALAADDVVLAARQMSGVTLRTHGGMSSGKTVGRSAAHDCLSFDDDGADQQVSAPRSGSAFVDVNGHA</sequence>
<dbReference type="SUPFAM" id="SSF53448">
    <property type="entry name" value="Nucleotide-diphospho-sugar transferases"/>
    <property type="match status" value="1"/>
</dbReference>
<keyword evidence="4" id="KW-1185">Reference proteome</keyword>
<comment type="caution">
    <text evidence="3">The sequence shown here is derived from an EMBL/GenBank/DDBJ whole genome shotgun (WGS) entry which is preliminary data.</text>
</comment>
<dbReference type="CDD" id="cd00761">
    <property type="entry name" value="Glyco_tranf_GTA_type"/>
    <property type="match status" value="1"/>
</dbReference>
<dbReference type="GO" id="GO:0016020">
    <property type="term" value="C:membrane"/>
    <property type="evidence" value="ECO:0007669"/>
    <property type="project" value="InterPro"/>
</dbReference>
<feature type="region of interest" description="Disordered" evidence="1">
    <location>
        <begin position="1459"/>
        <end position="1480"/>
    </location>
</feature>
<reference evidence="3" key="1">
    <citation type="submission" date="2016-01" db="EMBL/GenBank/DDBJ databases">
        <authorList>
            <person name="Peeters C."/>
        </authorList>
    </citation>
    <scope>NUCLEOTIDE SEQUENCE [LARGE SCALE GENOMIC DNA]</scope>
    <source>
        <strain evidence="3">LMG 29323</strain>
    </source>
</reference>
<dbReference type="PANTHER" id="PTHR22916">
    <property type="entry name" value="GLYCOSYLTRANSFERASE"/>
    <property type="match status" value="1"/>
</dbReference>
<dbReference type="Pfam" id="PF04464">
    <property type="entry name" value="Glyphos_transf"/>
    <property type="match status" value="1"/>
</dbReference>
<dbReference type="PANTHER" id="PTHR22916:SF3">
    <property type="entry name" value="UDP-GLCNAC:BETAGAL BETA-1,3-N-ACETYLGLUCOSAMINYLTRANSFERASE-LIKE PROTEIN 1"/>
    <property type="match status" value="1"/>
</dbReference>
<evidence type="ECO:0000313" key="3">
    <source>
        <dbReference type="EMBL" id="SAL00358.1"/>
    </source>
</evidence>
<dbReference type="Proteomes" id="UP000054911">
    <property type="component" value="Unassembled WGS sequence"/>
</dbReference>
<evidence type="ECO:0000259" key="2">
    <source>
        <dbReference type="Pfam" id="PF00535"/>
    </source>
</evidence>
<dbReference type="RefSeq" id="WP_061180034.1">
    <property type="nucleotide sequence ID" value="NZ_FCOE02000058.1"/>
</dbReference>
<evidence type="ECO:0000256" key="1">
    <source>
        <dbReference type="SAM" id="MobiDB-lite"/>
    </source>
</evidence>
<dbReference type="STRING" id="1777141.AWB80_07852"/>
<dbReference type="InterPro" id="IPR001173">
    <property type="entry name" value="Glyco_trans_2-like"/>
</dbReference>
<proteinExistence type="predicted"/>
<dbReference type="GO" id="GO:0016758">
    <property type="term" value="F:hexosyltransferase activity"/>
    <property type="evidence" value="ECO:0007669"/>
    <property type="project" value="UniProtKB-ARBA"/>
</dbReference>
<dbReference type="Pfam" id="PF00535">
    <property type="entry name" value="Glycos_transf_2"/>
    <property type="match status" value="1"/>
</dbReference>
<gene>
    <name evidence="3" type="ORF">AWB80_07852</name>
</gene>
<protein>
    <submittedName>
        <fullName evidence="3">Glycosyltransferase, group 2 family protein</fullName>
    </submittedName>
</protein>
<feature type="domain" description="Glycosyltransferase 2-like" evidence="2">
    <location>
        <begin position="53"/>
        <end position="191"/>
    </location>
</feature>
<dbReference type="InterPro" id="IPR043148">
    <property type="entry name" value="TagF_C"/>
</dbReference>
<dbReference type="SUPFAM" id="SSF48452">
    <property type="entry name" value="TPR-like"/>
    <property type="match status" value="1"/>
</dbReference>
<dbReference type="Gene3D" id="3.40.50.12580">
    <property type="match status" value="1"/>
</dbReference>
<dbReference type="Gene3D" id="3.90.550.10">
    <property type="entry name" value="Spore Coat Polysaccharide Biosynthesis Protein SpsA, Chain A"/>
    <property type="match status" value="1"/>
</dbReference>
<organism evidence="3 4">
    <name type="scientific">Caballeronia pedi</name>
    <dbReference type="NCBI Taxonomy" id="1777141"/>
    <lineage>
        <taxon>Bacteria</taxon>
        <taxon>Pseudomonadati</taxon>
        <taxon>Pseudomonadota</taxon>
        <taxon>Betaproteobacteria</taxon>
        <taxon>Burkholderiales</taxon>
        <taxon>Burkholderiaceae</taxon>
        <taxon>Caballeronia</taxon>
    </lineage>
</organism>
<dbReference type="Gene3D" id="1.25.40.10">
    <property type="entry name" value="Tetratricopeptide repeat domain"/>
    <property type="match status" value="3"/>
</dbReference>
<name>A0A158E0J7_9BURK</name>
<dbReference type="GO" id="GO:0047355">
    <property type="term" value="F:CDP-glycerol glycerophosphotransferase activity"/>
    <property type="evidence" value="ECO:0007669"/>
    <property type="project" value="InterPro"/>
</dbReference>
<dbReference type="OrthoDB" id="8564828at2"/>
<dbReference type="InterPro" id="IPR007554">
    <property type="entry name" value="Glycerophosphate_synth"/>
</dbReference>
<evidence type="ECO:0000313" key="4">
    <source>
        <dbReference type="Proteomes" id="UP000054911"/>
    </source>
</evidence>
<accession>A0A158E0J7</accession>
<dbReference type="InterPro" id="IPR029044">
    <property type="entry name" value="Nucleotide-diphossugar_trans"/>
</dbReference>
<dbReference type="InterPro" id="IPR011990">
    <property type="entry name" value="TPR-like_helical_dom_sf"/>
</dbReference>
<dbReference type="SUPFAM" id="SSF53756">
    <property type="entry name" value="UDP-Glycosyltransferase/glycogen phosphorylase"/>
    <property type="match status" value="1"/>
</dbReference>
<dbReference type="EMBL" id="FCOE02000058">
    <property type="protein sequence ID" value="SAL00358.1"/>
    <property type="molecule type" value="Genomic_DNA"/>
</dbReference>